<evidence type="ECO:0000259" key="3">
    <source>
        <dbReference type="Pfam" id="PF05127"/>
    </source>
</evidence>
<reference evidence="4 5" key="1">
    <citation type="journal article" date="2012" name="J. Bacteriol.">
        <title>Genome sequence of Sphingobium indicum B90A, a hexachlorocyclohexane-degrading bacterium.</title>
        <authorList>
            <person name="Anand S."/>
            <person name="Sangwan N."/>
            <person name="Lata P."/>
            <person name="Kaur J."/>
            <person name="Dua A."/>
            <person name="Singh A.K."/>
            <person name="Verma M."/>
            <person name="Kaur J."/>
            <person name="Khurana J.P."/>
            <person name="Khurana P."/>
            <person name="Mathur S."/>
            <person name="Lal R."/>
        </authorList>
    </citation>
    <scope>NUCLEOTIDE SEQUENCE [LARGE SCALE GENOMIC DNA]</scope>
    <source>
        <strain evidence="5">DSM 16412 / CCM 7286 / MTCC 6364 / B90A</strain>
    </source>
</reference>
<dbReference type="AlphaFoldDB" id="A0A1L5BRS9"/>
<dbReference type="KEGG" id="sinb:SIDU_13740"/>
<proteinExistence type="predicted"/>
<dbReference type="GO" id="GO:0005524">
    <property type="term" value="F:ATP binding"/>
    <property type="evidence" value="ECO:0007669"/>
    <property type="project" value="UniProtKB-KW"/>
</dbReference>
<evidence type="ECO:0000256" key="1">
    <source>
        <dbReference type="ARBA" id="ARBA00022741"/>
    </source>
</evidence>
<dbReference type="RefSeq" id="WP_007686631.1">
    <property type="nucleotide sequence ID" value="NZ_CP013070.1"/>
</dbReference>
<evidence type="ECO:0000256" key="2">
    <source>
        <dbReference type="ARBA" id="ARBA00022840"/>
    </source>
</evidence>
<accession>A0A1L5BRS9</accession>
<keyword evidence="2" id="KW-0067">ATP-binding</keyword>
<dbReference type="SUPFAM" id="SSF52540">
    <property type="entry name" value="P-loop containing nucleoside triphosphate hydrolases"/>
    <property type="match status" value="1"/>
</dbReference>
<keyword evidence="1" id="KW-0547">Nucleotide-binding</keyword>
<dbReference type="Proteomes" id="UP000004550">
    <property type="component" value="Chromosome"/>
</dbReference>
<dbReference type="InterPro" id="IPR007807">
    <property type="entry name" value="TcmA/NAT10_helicase"/>
</dbReference>
<dbReference type="EMBL" id="CP013070">
    <property type="protein sequence ID" value="APL95487.1"/>
    <property type="molecule type" value="Genomic_DNA"/>
</dbReference>
<evidence type="ECO:0000313" key="5">
    <source>
        <dbReference type="Proteomes" id="UP000004550"/>
    </source>
</evidence>
<gene>
    <name evidence="4" type="ORF">SIDU_13740</name>
</gene>
<organism evidence="4 5">
    <name type="scientific">Sphingobium indicum (strain DSM 16412 / CCM 7286 / MTCC 6364 / B90A)</name>
    <dbReference type="NCBI Taxonomy" id="861109"/>
    <lineage>
        <taxon>Bacteria</taxon>
        <taxon>Pseudomonadati</taxon>
        <taxon>Pseudomonadota</taxon>
        <taxon>Alphaproteobacteria</taxon>
        <taxon>Sphingomonadales</taxon>
        <taxon>Sphingomonadaceae</taxon>
        <taxon>Sphingobium</taxon>
    </lineage>
</organism>
<protein>
    <recommendedName>
        <fullName evidence="3">TcmA/NAT10 helicase domain-containing protein</fullName>
    </recommendedName>
</protein>
<evidence type="ECO:0000313" key="4">
    <source>
        <dbReference type="EMBL" id="APL95487.1"/>
    </source>
</evidence>
<dbReference type="Gene3D" id="3.40.50.300">
    <property type="entry name" value="P-loop containing nucleotide triphosphate hydrolases"/>
    <property type="match status" value="1"/>
</dbReference>
<sequence length="248" mass="27563">MLDTALLDYLDGLHVALDPSTRFERVIGEPDDWQRDFLCSTSEFALVLCSRQVGKSTSTACLAWAAMSLGQMVLIVAPSERQSKELLRKVIDFKNADPTAPRVVRSTLTELELANGGRCLVAPASSDTIRGFTVDLLIVEEAAFVPDEVITAILPMRKESGRVVMISTPAGRQGIFYDLWQAGKVHRIFARSVDIPRLKAKVDFDRRFMPLVKFRQEHLCEFLGSGTPFFDPLSLETAITTDMKALVL</sequence>
<feature type="domain" description="TcmA/NAT10 helicase" evidence="3">
    <location>
        <begin position="50"/>
        <end position="171"/>
    </location>
</feature>
<name>A0A1L5BRS9_SPHIB</name>
<dbReference type="InterPro" id="IPR027417">
    <property type="entry name" value="P-loop_NTPase"/>
</dbReference>
<dbReference type="Pfam" id="PF05127">
    <property type="entry name" value="NAT10_TcmA_helicase"/>
    <property type="match status" value="1"/>
</dbReference>